<dbReference type="AlphaFoldDB" id="A0A6P9CV75"/>
<dbReference type="GO" id="GO:0046983">
    <property type="term" value="F:protein dimerization activity"/>
    <property type="evidence" value="ECO:0007669"/>
    <property type="project" value="InterPro"/>
</dbReference>
<reference evidence="9" key="1">
    <citation type="submission" date="2025-08" db="UniProtKB">
        <authorList>
            <consortium name="RefSeq"/>
        </authorList>
    </citation>
    <scope>IDENTIFICATION</scope>
    <source>
        <tissue evidence="9">Blood</tissue>
    </source>
</reference>
<dbReference type="InterPro" id="IPR035965">
    <property type="entry name" value="PAS-like_dom_sf"/>
</dbReference>
<dbReference type="Gene3D" id="3.30.450.20">
    <property type="entry name" value="PAS domain"/>
    <property type="match status" value="2"/>
</dbReference>
<dbReference type="GO" id="GO:0000981">
    <property type="term" value="F:DNA-binding transcription factor activity, RNA polymerase II-specific"/>
    <property type="evidence" value="ECO:0007669"/>
    <property type="project" value="TreeGrafter"/>
</dbReference>
<proteinExistence type="predicted"/>
<protein>
    <submittedName>
        <fullName evidence="9">Neuronal PAS domain-containing protein 4-like isoform X1</fullName>
    </submittedName>
</protein>
<evidence type="ECO:0000256" key="5">
    <source>
        <dbReference type="ARBA" id="ARBA00023242"/>
    </source>
</evidence>
<dbReference type="InterPro" id="IPR000014">
    <property type="entry name" value="PAS"/>
</dbReference>
<dbReference type="PROSITE" id="PS50888">
    <property type="entry name" value="BHLH"/>
    <property type="match status" value="1"/>
</dbReference>
<dbReference type="OMA" id="PRHYARE"/>
<dbReference type="KEGG" id="pgut:117671592"/>
<feature type="domain" description="PAS" evidence="6">
    <location>
        <begin position="263"/>
        <end position="312"/>
    </location>
</feature>
<organism evidence="8 9">
    <name type="scientific">Pantherophis guttatus</name>
    <name type="common">Corn snake</name>
    <name type="synonym">Elaphe guttata</name>
    <dbReference type="NCBI Taxonomy" id="94885"/>
    <lineage>
        <taxon>Eukaryota</taxon>
        <taxon>Metazoa</taxon>
        <taxon>Chordata</taxon>
        <taxon>Craniata</taxon>
        <taxon>Vertebrata</taxon>
        <taxon>Euteleostomi</taxon>
        <taxon>Lepidosauria</taxon>
        <taxon>Squamata</taxon>
        <taxon>Bifurcata</taxon>
        <taxon>Unidentata</taxon>
        <taxon>Episquamata</taxon>
        <taxon>Toxicofera</taxon>
        <taxon>Serpentes</taxon>
        <taxon>Colubroidea</taxon>
        <taxon>Colubridae</taxon>
        <taxon>Colubrinae</taxon>
        <taxon>Pantherophis</taxon>
    </lineage>
</organism>
<sequence length="681" mass="75920">MDGTMTILCENCNKPVRRREHKVSAPISVPRRKLCTPRTFRSTKGASKARRDQINVELQTLRSLLPISKQEKEQLSYLHTMALVCFHIRETQLFNSGSHQMTSKEPPFAAAAAAVVDPELVHSLSGFILALTAKGKLAYVSENVPHFLGFSVVELLAQGNSIFDLLNSTASRIMQEKLSFAHQHPGTEIEFIIEMRTSRAFRVKYGRNRPIVMRGRFLPLDTQLTSTSPALTFVAFCAPLPHGVEEGDNMSQNSTFQSQHTLDMKIAEMTENVIYHLGYKKEELIGQSWYCLLHPEDIGRGAEMHRNLISGQSTGKHNQHVIIRLHCKDLSWVWVQVTALRENGKGKLITCTNHILRDKEALYIQNQDSTPRGISPASSKQSYCSGNTLQPLKPNEVKFFLQEPGPAKEGALEYSSSQLPEASNVKMLPAPLQSPFPTSMTVPSMKTEAISVQLSQETQFPFLSAEEHKCLSCPEREDRLTSCNPGGLLSPKYTFSSDSSFCVDSSPLLAERPSIGFFPAMNVSPDSDRWAISMLADQIHSLAEVFSQYTKQRSQESLGVHWPGHPAEAAPLVARQDLGANGAIDFSEEISVDEETITSILNNFSDHDVQNQASFEQRPTGHFHLANTQLQLSMYQTLVPETTPLSFSVPSEFDLPDSQWDGKSYNIYQQGVRSEEAASFC</sequence>
<dbReference type="Proteomes" id="UP001652622">
    <property type="component" value="Unplaced"/>
</dbReference>
<feature type="domain" description="BHLH" evidence="7">
    <location>
        <begin position="38"/>
        <end position="91"/>
    </location>
</feature>
<dbReference type="GeneID" id="117671592"/>
<dbReference type="Pfam" id="PF23183">
    <property type="entry name" value="bHLH_NPAS4"/>
    <property type="match status" value="1"/>
</dbReference>
<evidence type="ECO:0000256" key="3">
    <source>
        <dbReference type="ARBA" id="ARBA00023125"/>
    </source>
</evidence>
<dbReference type="GO" id="GO:0005634">
    <property type="term" value="C:nucleus"/>
    <property type="evidence" value="ECO:0007669"/>
    <property type="project" value="UniProtKB-SubCell"/>
</dbReference>
<keyword evidence="8" id="KW-1185">Reference proteome</keyword>
<evidence type="ECO:0000259" key="7">
    <source>
        <dbReference type="PROSITE" id="PS50888"/>
    </source>
</evidence>
<dbReference type="Pfam" id="PF14598">
    <property type="entry name" value="PAS_11"/>
    <property type="match status" value="1"/>
</dbReference>
<evidence type="ECO:0000256" key="4">
    <source>
        <dbReference type="ARBA" id="ARBA00023163"/>
    </source>
</evidence>
<dbReference type="NCBIfam" id="TIGR00229">
    <property type="entry name" value="sensory_box"/>
    <property type="match status" value="1"/>
</dbReference>
<dbReference type="CDD" id="cd00130">
    <property type="entry name" value="PAS"/>
    <property type="match status" value="2"/>
</dbReference>
<dbReference type="PANTHER" id="PTHR23043">
    <property type="entry name" value="HYPOXIA-INDUCIBLE FACTOR 1 ALPHA"/>
    <property type="match status" value="1"/>
</dbReference>
<keyword evidence="5" id="KW-0539">Nucleus</keyword>
<evidence type="ECO:0000256" key="1">
    <source>
        <dbReference type="ARBA" id="ARBA00004123"/>
    </source>
</evidence>
<evidence type="ECO:0000313" key="9">
    <source>
        <dbReference type="RefSeq" id="XP_034283456.1"/>
    </source>
</evidence>
<dbReference type="InterPro" id="IPR056192">
    <property type="entry name" value="bHLH_NPAS4"/>
</dbReference>
<dbReference type="InterPro" id="IPR011598">
    <property type="entry name" value="bHLH_dom"/>
</dbReference>
<keyword evidence="2" id="KW-0805">Transcription regulation</keyword>
<keyword evidence="3" id="KW-0238">DNA-binding</keyword>
<gene>
    <name evidence="9" type="primary">LOC117671592</name>
</gene>
<name>A0A6P9CV75_PANGU</name>
<evidence type="ECO:0000313" key="8">
    <source>
        <dbReference type="Proteomes" id="UP001652622"/>
    </source>
</evidence>
<feature type="domain" description="PAS" evidence="6">
    <location>
        <begin position="119"/>
        <end position="185"/>
    </location>
</feature>
<comment type="subcellular location">
    <subcellularLocation>
        <location evidence="1">Nucleus</location>
    </subcellularLocation>
</comment>
<evidence type="ECO:0000256" key="2">
    <source>
        <dbReference type="ARBA" id="ARBA00023015"/>
    </source>
</evidence>
<dbReference type="InParanoid" id="A0A6P9CV75"/>
<accession>A0A6P9CV75</accession>
<evidence type="ECO:0000259" key="6">
    <source>
        <dbReference type="PROSITE" id="PS50112"/>
    </source>
</evidence>
<keyword evidence="4" id="KW-0804">Transcription</keyword>
<dbReference type="SMART" id="SM00091">
    <property type="entry name" value="PAS"/>
    <property type="match status" value="2"/>
</dbReference>
<dbReference type="GO" id="GO:0000977">
    <property type="term" value="F:RNA polymerase II transcription regulatory region sequence-specific DNA binding"/>
    <property type="evidence" value="ECO:0007669"/>
    <property type="project" value="TreeGrafter"/>
</dbReference>
<dbReference type="PANTHER" id="PTHR23043:SF37">
    <property type="entry name" value="NPAS4 PROTEIN"/>
    <property type="match status" value="1"/>
</dbReference>
<dbReference type="PROSITE" id="PS50112">
    <property type="entry name" value="PAS"/>
    <property type="match status" value="2"/>
</dbReference>
<dbReference type="RefSeq" id="XP_034283456.1">
    <property type="nucleotide sequence ID" value="XM_034427565.2"/>
</dbReference>
<dbReference type="SUPFAM" id="SSF55785">
    <property type="entry name" value="PYP-like sensor domain (PAS domain)"/>
    <property type="match status" value="2"/>
</dbReference>